<feature type="transmembrane region" description="Helical" evidence="1">
    <location>
        <begin position="89"/>
        <end position="108"/>
    </location>
</feature>
<dbReference type="EMBL" id="JBHLVF010000017">
    <property type="protein sequence ID" value="MFC0392405.1"/>
    <property type="molecule type" value="Genomic_DNA"/>
</dbReference>
<keyword evidence="1" id="KW-1133">Transmembrane helix</keyword>
<accession>A0ABV6J944</accession>
<keyword evidence="1" id="KW-0812">Transmembrane</keyword>
<reference evidence="2 3" key="1">
    <citation type="submission" date="2024-09" db="EMBL/GenBank/DDBJ databases">
        <authorList>
            <person name="Sun Q."/>
            <person name="Mori K."/>
        </authorList>
    </citation>
    <scope>NUCLEOTIDE SEQUENCE [LARGE SCALE GENOMIC DNA]</scope>
    <source>
        <strain evidence="2 3">CCM 4839</strain>
    </source>
</reference>
<feature type="transmembrane region" description="Helical" evidence="1">
    <location>
        <begin position="56"/>
        <end position="77"/>
    </location>
</feature>
<sequence length="206" mass="24290">MDFIWFMLFSTLEGIAVYALALYIFRYNFKRFVWHSLIIIELINLQNYLTREDLSSISYIAPIINILITILFLKIIVRIPILQSMFMTVVGYIVYMALQTFIISFSFSLSEIQEDPLKGYLVQFLTGFFGTLIGWTLYRRGFGFTFDFERLRFKGEQLLVIVLIIGFIIALLLMMYFQDVYANLFGFLLSLFVFLFYSIRKEASID</sequence>
<evidence type="ECO:0000256" key="1">
    <source>
        <dbReference type="SAM" id="Phobius"/>
    </source>
</evidence>
<feature type="transmembrane region" description="Helical" evidence="1">
    <location>
        <begin position="158"/>
        <end position="176"/>
    </location>
</feature>
<feature type="transmembrane region" description="Helical" evidence="1">
    <location>
        <begin position="6"/>
        <end position="25"/>
    </location>
</feature>
<feature type="transmembrane region" description="Helical" evidence="1">
    <location>
        <begin position="120"/>
        <end position="138"/>
    </location>
</feature>
<keyword evidence="1" id="KW-0472">Membrane</keyword>
<name>A0ABV6J944_9BACL</name>
<keyword evidence="3" id="KW-1185">Reference proteome</keyword>
<evidence type="ECO:0000313" key="2">
    <source>
        <dbReference type="EMBL" id="MFC0392405.1"/>
    </source>
</evidence>
<dbReference type="Proteomes" id="UP001589818">
    <property type="component" value="Unassembled WGS sequence"/>
</dbReference>
<feature type="transmembrane region" description="Helical" evidence="1">
    <location>
        <begin position="32"/>
        <end position="50"/>
    </location>
</feature>
<organism evidence="2 3">
    <name type="scientific">Paenibacillus mendelii</name>
    <dbReference type="NCBI Taxonomy" id="206163"/>
    <lineage>
        <taxon>Bacteria</taxon>
        <taxon>Bacillati</taxon>
        <taxon>Bacillota</taxon>
        <taxon>Bacilli</taxon>
        <taxon>Bacillales</taxon>
        <taxon>Paenibacillaceae</taxon>
        <taxon>Paenibacillus</taxon>
    </lineage>
</organism>
<dbReference type="RefSeq" id="WP_204819496.1">
    <property type="nucleotide sequence ID" value="NZ_JANHOF010000003.1"/>
</dbReference>
<proteinExistence type="predicted"/>
<protein>
    <submittedName>
        <fullName evidence="2">Uncharacterized protein</fullName>
    </submittedName>
</protein>
<gene>
    <name evidence="2" type="ORF">ACFFJ8_13610</name>
</gene>
<evidence type="ECO:0000313" key="3">
    <source>
        <dbReference type="Proteomes" id="UP001589818"/>
    </source>
</evidence>
<comment type="caution">
    <text evidence="2">The sequence shown here is derived from an EMBL/GenBank/DDBJ whole genome shotgun (WGS) entry which is preliminary data.</text>
</comment>
<feature type="transmembrane region" description="Helical" evidence="1">
    <location>
        <begin position="182"/>
        <end position="199"/>
    </location>
</feature>